<dbReference type="OrthoDB" id="5690765at2"/>
<proteinExistence type="predicted"/>
<sequence length="105" mass="11980">MENKAMPEKFSRFSWALAGFCLPVLLWPLALLISPSLLKNPGLSDFQLTSMSVFLWIYPFLLAITARILFKLHKRKPHRAKQGLIISAVVFYAFLFYLVSVGFSV</sequence>
<evidence type="ECO:0000256" key="1">
    <source>
        <dbReference type="SAM" id="Phobius"/>
    </source>
</evidence>
<dbReference type="Pfam" id="PF17364">
    <property type="entry name" value="DUF5389"/>
    <property type="match status" value="1"/>
</dbReference>
<protein>
    <submittedName>
        <fullName evidence="2">Uncharacterized protein</fullName>
    </submittedName>
</protein>
<gene>
    <name evidence="2" type="ORF">EDC45_0003</name>
</gene>
<keyword evidence="1" id="KW-0472">Membrane</keyword>
<keyword evidence="3" id="KW-1185">Reference proteome</keyword>
<name>A0A4R6VBT5_9PAST</name>
<evidence type="ECO:0000313" key="3">
    <source>
        <dbReference type="Proteomes" id="UP000295657"/>
    </source>
</evidence>
<accession>A0A4R6VBT5</accession>
<keyword evidence="1" id="KW-0812">Transmembrane</keyword>
<dbReference type="InterPro" id="IPR035333">
    <property type="entry name" value="DUF5389"/>
</dbReference>
<comment type="caution">
    <text evidence="2">The sequence shown here is derived from an EMBL/GenBank/DDBJ whole genome shotgun (WGS) entry which is preliminary data.</text>
</comment>
<feature type="transmembrane region" description="Helical" evidence="1">
    <location>
        <begin position="82"/>
        <end position="103"/>
    </location>
</feature>
<reference evidence="2 3" key="1">
    <citation type="submission" date="2019-03" db="EMBL/GenBank/DDBJ databases">
        <title>Genomic Encyclopedia of Type Strains, Phase IV (KMG-IV): sequencing the most valuable type-strain genomes for metagenomic binning, comparative biology and taxonomic classification.</title>
        <authorList>
            <person name="Goeker M."/>
        </authorList>
    </citation>
    <scope>NUCLEOTIDE SEQUENCE [LARGE SCALE GENOMIC DNA]</scope>
    <source>
        <strain evidence="2 3">DSM 28403</strain>
    </source>
</reference>
<dbReference type="AlphaFoldDB" id="A0A4R6VBT5"/>
<dbReference type="RefSeq" id="WP_133542206.1">
    <property type="nucleotide sequence ID" value="NZ_SNYQ01000001.1"/>
</dbReference>
<evidence type="ECO:0000313" key="2">
    <source>
        <dbReference type="EMBL" id="TDQ59356.1"/>
    </source>
</evidence>
<dbReference type="EMBL" id="SNYQ01000001">
    <property type="protein sequence ID" value="TDQ59356.1"/>
    <property type="molecule type" value="Genomic_DNA"/>
</dbReference>
<organism evidence="2 3">
    <name type="scientific">Mesocricetibacter intestinalis</name>
    <dbReference type="NCBI Taxonomy" id="1521930"/>
    <lineage>
        <taxon>Bacteria</taxon>
        <taxon>Pseudomonadati</taxon>
        <taxon>Pseudomonadota</taxon>
        <taxon>Gammaproteobacteria</taxon>
        <taxon>Pasteurellales</taxon>
        <taxon>Pasteurellaceae</taxon>
        <taxon>Mesocricetibacter</taxon>
    </lineage>
</organism>
<feature type="transmembrane region" description="Helical" evidence="1">
    <location>
        <begin position="12"/>
        <end position="33"/>
    </location>
</feature>
<keyword evidence="1" id="KW-1133">Transmembrane helix</keyword>
<feature type="transmembrane region" description="Helical" evidence="1">
    <location>
        <begin position="53"/>
        <end position="70"/>
    </location>
</feature>
<dbReference type="Proteomes" id="UP000295657">
    <property type="component" value="Unassembled WGS sequence"/>
</dbReference>